<dbReference type="Proteomes" id="UP001214250">
    <property type="component" value="Chromosome 1"/>
</dbReference>
<protein>
    <submittedName>
        <fullName evidence="1">Uncharacterized protein</fullName>
    </submittedName>
</protein>
<gene>
    <name evidence="1" type="ORF">PQO03_07115</name>
</gene>
<evidence type="ECO:0000313" key="1">
    <source>
        <dbReference type="EMBL" id="WDE95486.1"/>
    </source>
</evidence>
<keyword evidence="2" id="KW-1185">Reference proteome</keyword>
<accession>A0ABY7VRJ3</accession>
<proteinExistence type="predicted"/>
<organism evidence="1 2">
    <name type="scientific">Lentisphaera profundi</name>
    <dbReference type="NCBI Taxonomy" id="1658616"/>
    <lineage>
        <taxon>Bacteria</taxon>
        <taxon>Pseudomonadati</taxon>
        <taxon>Lentisphaerota</taxon>
        <taxon>Lentisphaeria</taxon>
        <taxon>Lentisphaerales</taxon>
        <taxon>Lentisphaeraceae</taxon>
        <taxon>Lentisphaera</taxon>
    </lineage>
</organism>
<sequence>MADQKLHTMHPLKRWWISLHIKACVCCGKYQRDASKFQEAESKFADVDDNSGHKLDECFKEKLKEEVRQCCNDHLKK</sequence>
<dbReference type="RefSeq" id="WP_274149084.1">
    <property type="nucleotide sequence ID" value="NZ_CP117811.1"/>
</dbReference>
<reference evidence="1 2" key="1">
    <citation type="submission" date="2023-02" db="EMBL/GenBank/DDBJ databases">
        <title>Genome sequence of Lentisphaera profundi SAORIC-696.</title>
        <authorList>
            <person name="Kim e."/>
            <person name="Cho J.-C."/>
            <person name="Choi A."/>
            <person name="Kang I."/>
        </authorList>
    </citation>
    <scope>NUCLEOTIDE SEQUENCE [LARGE SCALE GENOMIC DNA]</scope>
    <source>
        <strain evidence="1 2">SAORIC-696</strain>
    </source>
</reference>
<name>A0ABY7VRJ3_9BACT</name>
<evidence type="ECO:0000313" key="2">
    <source>
        <dbReference type="Proteomes" id="UP001214250"/>
    </source>
</evidence>
<dbReference type="EMBL" id="CP117811">
    <property type="protein sequence ID" value="WDE95486.1"/>
    <property type="molecule type" value="Genomic_DNA"/>
</dbReference>